<evidence type="ECO:0000313" key="1">
    <source>
        <dbReference type="EMBL" id="CAA9323747.1"/>
    </source>
</evidence>
<dbReference type="AlphaFoldDB" id="A0A6J4L7Z0"/>
<organism evidence="1">
    <name type="scientific">uncultured Microcoleus sp</name>
    <dbReference type="NCBI Taxonomy" id="259945"/>
    <lineage>
        <taxon>Bacteria</taxon>
        <taxon>Bacillati</taxon>
        <taxon>Cyanobacteriota</taxon>
        <taxon>Cyanophyceae</taxon>
        <taxon>Oscillatoriophycideae</taxon>
        <taxon>Oscillatoriales</taxon>
        <taxon>Microcoleaceae</taxon>
        <taxon>Microcoleus</taxon>
        <taxon>environmental samples</taxon>
    </lineage>
</organism>
<gene>
    <name evidence="1" type="ORF">AVDCRST_MAG84-1509</name>
</gene>
<proteinExistence type="predicted"/>
<reference evidence="1" key="1">
    <citation type="submission" date="2020-02" db="EMBL/GenBank/DDBJ databases">
        <authorList>
            <person name="Meier V. D."/>
        </authorList>
    </citation>
    <scope>NUCLEOTIDE SEQUENCE</scope>
    <source>
        <strain evidence="1">AVDCRST_MAG84</strain>
    </source>
</reference>
<accession>A0A6J4L7Z0</accession>
<dbReference type="EMBL" id="CADCTZ010000238">
    <property type="protein sequence ID" value="CAA9323747.1"/>
    <property type="molecule type" value="Genomic_DNA"/>
</dbReference>
<name>A0A6J4L7Z0_9CYAN</name>
<sequence>MRGADCWRRAALLKAASKRVWGADHRQLWSIDLKLSWASDRARSGAKLSIFSRRVVWGDRKDIGVARGVERSRICSRAFCVPIPIGFNLTRFPTVRQGFNPLPHCGFGRLVDTYETAPTYK</sequence>
<protein>
    <submittedName>
        <fullName evidence="1">Uncharacterized protein</fullName>
    </submittedName>
</protein>